<reference evidence="1 2" key="1">
    <citation type="submission" date="2015-10" db="EMBL/GenBank/DDBJ databases">
        <title>Genome analyses suggest a sexual origin of heterokaryosis in a supposedly ancient asexual fungus.</title>
        <authorList>
            <person name="Ropars J."/>
            <person name="Sedzielewska K."/>
            <person name="Noel J."/>
            <person name="Charron P."/>
            <person name="Farinelli L."/>
            <person name="Marton T."/>
            <person name="Kruger M."/>
            <person name="Pelin A."/>
            <person name="Brachmann A."/>
            <person name="Corradi N."/>
        </authorList>
    </citation>
    <scope>NUCLEOTIDE SEQUENCE [LARGE SCALE GENOMIC DNA]</scope>
    <source>
        <strain evidence="1 2">A4</strain>
    </source>
</reference>
<accession>A0A2I1HWR9</accession>
<protein>
    <recommendedName>
        <fullName evidence="3">Serine-threonine/tyrosine-protein kinase catalytic domain-containing protein</fullName>
    </recommendedName>
</protein>
<sequence>MEKCWDADPSKRPDISVVLLEMNEIEKCYHQNISLELFQSETNTSNLITSSETKKSEVYQFGNLSLEPKNATEEEQKIPQSESANFWQLYDESSNQ</sequence>
<evidence type="ECO:0008006" key="3">
    <source>
        <dbReference type="Google" id="ProtNLM"/>
    </source>
</evidence>
<dbReference type="EMBL" id="LLXI01009758">
    <property type="protein sequence ID" value="PKY63315.1"/>
    <property type="molecule type" value="Genomic_DNA"/>
</dbReference>
<dbReference type="AlphaFoldDB" id="A0A2I1HWR9"/>
<proteinExistence type="predicted"/>
<name>A0A2I1HWR9_9GLOM</name>
<dbReference type="Proteomes" id="UP000234323">
    <property type="component" value="Unassembled WGS sequence"/>
</dbReference>
<organism evidence="1 2">
    <name type="scientific">Rhizophagus irregularis</name>
    <dbReference type="NCBI Taxonomy" id="588596"/>
    <lineage>
        <taxon>Eukaryota</taxon>
        <taxon>Fungi</taxon>
        <taxon>Fungi incertae sedis</taxon>
        <taxon>Mucoromycota</taxon>
        <taxon>Glomeromycotina</taxon>
        <taxon>Glomeromycetes</taxon>
        <taxon>Glomerales</taxon>
        <taxon>Glomeraceae</taxon>
        <taxon>Rhizophagus</taxon>
    </lineage>
</organism>
<gene>
    <name evidence="1" type="ORF">RhiirA4_491797</name>
</gene>
<evidence type="ECO:0000313" key="2">
    <source>
        <dbReference type="Proteomes" id="UP000234323"/>
    </source>
</evidence>
<evidence type="ECO:0000313" key="1">
    <source>
        <dbReference type="EMBL" id="PKY63315.1"/>
    </source>
</evidence>
<keyword evidence="2" id="KW-1185">Reference proteome</keyword>
<comment type="caution">
    <text evidence="1">The sequence shown here is derived from an EMBL/GenBank/DDBJ whole genome shotgun (WGS) entry which is preliminary data.</text>
</comment>